<dbReference type="Proteomes" id="UP000663877">
    <property type="component" value="Unassembled WGS sequence"/>
</dbReference>
<dbReference type="OrthoDB" id="10043749at2759"/>
<keyword evidence="4" id="KW-1185">Reference proteome</keyword>
<gene>
    <name evidence="2" type="ORF">BJG266_LOCUS33165</name>
    <name evidence="3" type="ORF">QVE165_LOCUS50326</name>
</gene>
<evidence type="ECO:0000313" key="3">
    <source>
        <dbReference type="EMBL" id="CAF1583343.1"/>
    </source>
</evidence>
<evidence type="ECO:0000313" key="2">
    <source>
        <dbReference type="EMBL" id="CAF1317616.1"/>
    </source>
</evidence>
<comment type="caution">
    <text evidence="2">The sequence shown here is derived from an EMBL/GenBank/DDBJ whole genome shotgun (WGS) entry which is preliminary data.</text>
</comment>
<protein>
    <submittedName>
        <fullName evidence="2">Uncharacterized protein</fullName>
    </submittedName>
</protein>
<name>A0A815EPM6_9BILA</name>
<evidence type="ECO:0000313" key="4">
    <source>
        <dbReference type="Proteomes" id="UP000663832"/>
    </source>
</evidence>
<dbReference type="EMBL" id="CAJNOI010000614">
    <property type="protein sequence ID" value="CAF1317616.1"/>
    <property type="molecule type" value="Genomic_DNA"/>
</dbReference>
<evidence type="ECO:0000256" key="1">
    <source>
        <dbReference type="SAM" id="MobiDB-lite"/>
    </source>
</evidence>
<dbReference type="AlphaFoldDB" id="A0A815EPM6"/>
<dbReference type="EMBL" id="CAJNOM010000979">
    <property type="protein sequence ID" value="CAF1583343.1"/>
    <property type="molecule type" value="Genomic_DNA"/>
</dbReference>
<feature type="region of interest" description="Disordered" evidence="1">
    <location>
        <begin position="243"/>
        <end position="277"/>
    </location>
</feature>
<accession>A0A815EPM6</accession>
<dbReference type="Proteomes" id="UP000663832">
    <property type="component" value="Unassembled WGS sequence"/>
</dbReference>
<sequence>MFFGNRSAGLCSDNSTNNSTSVFLITFGSSTNNYSNSTPSSFNFTTSHIQVINTAIQDGYFGFVNAVPNHHKVWQIGKLDYATNEKNGYMFLVNVAKEKNTVIFNSTINDLCIGLRYEFSAYLANVDIPPTGSRQKPNVRFEVRAATFQVGILKNSSTGNIPAEDYMPWRKYGVTFIASNNSVVLLIISNVASSSAGGNDLAIDNIELRGCSNNYSRLCPSEETTTSQHTSSAATTTTIGMAEHSTSQHISSSSTTTTTTTTTIDMNEPSTSQHISSSITTTTITTIGMEETTTSQYISSAVAVTTTTDMSKQ</sequence>
<evidence type="ECO:0000313" key="5">
    <source>
        <dbReference type="Proteomes" id="UP000663877"/>
    </source>
</evidence>
<organism evidence="2 5">
    <name type="scientific">Adineta steineri</name>
    <dbReference type="NCBI Taxonomy" id="433720"/>
    <lineage>
        <taxon>Eukaryota</taxon>
        <taxon>Metazoa</taxon>
        <taxon>Spiralia</taxon>
        <taxon>Gnathifera</taxon>
        <taxon>Rotifera</taxon>
        <taxon>Eurotatoria</taxon>
        <taxon>Bdelloidea</taxon>
        <taxon>Adinetida</taxon>
        <taxon>Adinetidae</taxon>
        <taxon>Adineta</taxon>
    </lineage>
</organism>
<proteinExistence type="predicted"/>
<reference evidence="2" key="1">
    <citation type="submission" date="2021-02" db="EMBL/GenBank/DDBJ databases">
        <authorList>
            <person name="Nowell W R."/>
        </authorList>
    </citation>
    <scope>NUCLEOTIDE SEQUENCE</scope>
</reference>